<comment type="subcellular location">
    <subcellularLocation>
        <location evidence="1">Cell membrane</location>
        <topology evidence="1">Single-pass membrane protein</topology>
    </subcellularLocation>
</comment>
<dbReference type="PROSITE" id="PS51123">
    <property type="entry name" value="OMPA_2"/>
    <property type="match status" value="1"/>
</dbReference>
<feature type="domain" description="OmpA-like" evidence="10">
    <location>
        <begin position="161"/>
        <end position="281"/>
    </location>
</feature>
<dbReference type="CDD" id="cd07185">
    <property type="entry name" value="OmpA_C-like"/>
    <property type="match status" value="1"/>
</dbReference>
<keyword evidence="11" id="KW-0966">Cell projection</keyword>
<dbReference type="Proteomes" id="UP001596495">
    <property type="component" value="Unassembled WGS sequence"/>
</dbReference>
<organism evidence="11 12">
    <name type="scientific">Hydrogenophaga bisanensis</name>
    <dbReference type="NCBI Taxonomy" id="439611"/>
    <lineage>
        <taxon>Bacteria</taxon>
        <taxon>Pseudomonadati</taxon>
        <taxon>Pseudomonadota</taxon>
        <taxon>Betaproteobacteria</taxon>
        <taxon>Burkholderiales</taxon>
        <taxon>Comamonadaceae</taxon>
        <taxon>Hydrogenophaga</taxon>
    </lineage>
</organism>
<name>A0ABW2R9R9_9BURK</name>
<dbReference type="SUPFAM" id="SSF103088">
    <property type="entry name" value="OmpA-like"/>
    <property type="match status" value="1"/>
</dbReference>
<evidence type="ECO:0000256" key="6">
    <source>
        <dbReference type="ARBA" id="ARBA00023136"/>
    </source>
</evidence>
<evidence type="ECO:0000256" key="5">
    <source>
        <dbReference type="ARBA" id="ARBA00022989"/>
    </source>
</evidence>
<keyword evidence="12" id="KW-1185">Reference proteome</keyword>
<keyword evidence="11" id="KW-0282">Flagellum</keyword>
<dbReference type="InterPro" id="IPR050330">
    <property type="entry name" value="Bact_OuterMem_StrucFunc"/>
</dbReference>
<dbReference type="RefSeq" id="WP_382256651.1">
    <property type="nucleotide sequence ID" value="NZ_JBHTBX010000005.1"/>
</dbReference>
<protein>
    <submittedName>
        <fullName evidence="11">Flagellar motor protein MotB</fullName>
    </submittedName>
</protein>
<evidence type="ECO:0000259" key="10">
    <source>
        <dbReference type="PROSITE" id="PS51123"/>
    </source>
</evidence>
<proteinExistence type="inferred from homology"/>
<feature type="region of interest" description="Disordered" evidence="8">
    <location>
        <begin position="291"/>
        <end position="325"/>
    </location>
</feature>
<evidence type="ECO:0000313" key="12">
    <source>
        <dbReference type="Proteomes" id="UP001596495"/>
    </source>
</evidence>
<comment type="similarity">
    <text evidence="2">Belongs to the MotB family.</text>
</comment>
<dbReference type="InterPro" id="IPR036737">
    <property type="entry name" value="OmpA-like_sf"/>
</dbReference>
<evidence type="ECO:0000313" key="11">
    <source>
        <dbReference type="EMBL" id="MFC7434840.1"/>
    </source>
</evidence>
<feature type="transmembrane region" description="Helical" evidence="9">
    <location>
        <begin position="30"/>
        <end position="49"/>
    </location>
</feature>
<evidence type="ECO:0000256" key="9">
    <source>
        <dbReference type="SAM" id="Phobius"/>
    </source>
</evidence>
<dbReference type="PANTHER" id="PTHR30329">
    <property type="entry name" value="STATOR ELEMENT OF FLAGELLAR MOTOR COMPLEX"/>
    <property type="match status" value="1"/>
</dbReference>
<keyword evidence="3" id="KW-1003">Cell membrane</keyword>
<dbReference type="EMBL" id="JBHTBX010000005">
    <property type="protein sequence ID" value="MFC7434840.1"/>
    <property type="molecule type" value="Genomic_DNA"/>
</dbReference>
<comment type="caution">
    <text evidence="11">The sequence shown here is derived from an EMBL/GenBank/DDBJ whole genome shotgun (WGS) entry which is preliminary data.</text>
</comment>
<keyword evidence="5 9" id="KW-1133">Transmembrane helix</keyword>
<evidence type="ECO:0000256" key="1">
    <source>
        <dbReference type="ARBA" id="ARBA00004162"/>
    </source>
</evidence>
<evidence type="ECO:0000256" key="7">
    <source>
        <dbReference type="PROSITE-ProRule" id="PRU00473"/>
    </source>
</evidence>
<dbReference type="PANTHER" id="PTHR30329:SF21">
    <property type="entry name" value="LIPOPROTEIN YIAD-RELATED"/>
    <property type="match status" value="1"/>
</dbReference>
<sequence>MAGDGKKLQPIIVKRVKKGGHGAHGGAWKIAYADFVTAMMAFFLLMWLLGSTTKGDLQGIADHFNQPVKVSLLGGDGTGNSDSIVTGGGKDLSASAGRVDGGDAERAQKEVGLQMAKAEAKRQDELRIDMLQKKVQELIANNPALKEFGNQIQIERTQDGLLIQIFDAQNRPMFDVGSAIVKPYMRDLLRQIGLTLVDVENRIVLSGHTDATPYGSGDRGYSNWELSADRANASRRELVAGGLPDDKLVRVEGLASSRLLNSRDPNAPANRRISLLVMTKEAEERMVPMTAPAVPAMPQGPISLPDLQKLAEQPKPPQEVKNLTE</sequence>
<dbReference type="InterPro" id="IPR025713">
    <property type="entry name" value="MotB-like_N_dom"/>
</dbReference>
<keyword evidence="6 7" id="KW-0472">Membrane</keyword>
<dbReference type="InterPro" id="IPR006665">
    <property type="entry name" value="OmpA-like"/>
</dbReference>
<evidence type="ECO:0000256" key="8">
    <source>
        <dbReference type="SAM" id="MobiDB-lite"/>
    </source>
</evidence>
<dbReference type="Gene3D" id="3.30.1330.60">
    <property type="entry name" value="OmpA-like domain"/>
    <property type="match status" value="1"/>
</dbReference>
<reference evidence="12" key="1">
    <citation type="journal article" date="2019" name="Int. J. Syst. Evol. Microbiol.">
        <title>The Global Catalogue of Microorganisms (GCM) 10K type strain sequencing project: providing services to taxonomists for standard genome sequencing and annotation.</title>
        <authorList>
            <consortium name="The Broad Institute Genomics Platform"/>
            <consortium name="The Broad Institute Genome Sequencing Center for Infectious Disease"/>
            <person name="Wu L."/>
            <person name="Ma J."/>
        </authorList>
    </citation>
    <scope>NUCLEOTIDE SEQUENCE [LARGE SCALE GENOMIC DNA]</scope>
    <source>
        <strain evidence="12">CCUG 54518</strain>
    </source>
</reference>
<evidence type="ECO:0000256" key="4">
    <source>
        <dbReference type="ARBA" id="ARBA00022692"/>
    </source>
</evidence>
<dbReference type="NCBIfam" id="NF006548">
    <property type="entry name" value="PRK09041.1"/>
    <property type="match status" value="1"/>
</dbReference>
<keyword evidence="11" id="KW-0969">Cilium</keyword>
<dbReference type="Pfam" id="PF13677">
    <property type="entry name" value="MotB_plug"/>
    <property type="match status" value="1"/>
</dbReference>
<dbReference type="Pfam" id="PF00691">
    <property type="entry name" value="OmpA"/>
    <property type="match status" value="1"/>
</dbReference>
<accession>A0ABW2R9R9</accession>
<evidence type="ECO:0000256" key="2">
    <source>
        <dbReference type="ARBA" id="ARBA00008914"/>
    </source>
</evidence>
<evidence type="ECO:0000256" key="3">
    <source>
        <dbReference type="ARBA" id="ARBA00022475"/>
    </source>
</evidence>
<keyword evidence="4 9" id="KW-0812">Transmembrane</keyword>
<gene>
    <name evidence="11" type="primary">motB</name>
    <name evidence="11" type="ORF">ACFQNJ_09975</name>
</gene>